<proteinExistence type="predicted"/>
<dbReference type="HOGENOM" id="CLU_2947489_0_0_6"/>
<keyword evidence="2" id="KW-1185">Reference proteome</keyword>
<gene>
    <name evidence="1" type="primary">rcsC</name>
    <name evidence="1" type="ORF">SSYM_0001</name>
</gene>
<sequence length="60" mass="7161">MLWSLGALLTTLYILNILHQKESDIRMEYNSEFEQAQGYIRHSADIIRDIKYMAENRLIM</sequence>
<keyword evidence="1" id="KW-0808">Transferase</keyword>
<dbReference type="AlphaFoldDB" id="E9CQ49"/>
<protein>
    <submittedName>
        <fullName evidence="1">Putative hybrid sensory kinase in two-component regulatory system with RcsB and YojN</fullName>
    </submittedName>
</protein>
<feature type="non-terminal residue" evidence="1">
    <location>
        <position position="60"/>
    </location>
</feature>
<evidence type="ECO:0000313" key="2">
    <source>
        <dbReference type="Proteomes" id="UP000013568"/>
    </source>
</evidence>
<evidence type="ECO:0000313" key="1">
    <source>
        <dbReference type="EMBL" id="EFW11320.1"/>
    </source>
</evidence>
<reference evidence="2" key="1">
    <citation type="journal article" date="2011" name="Genome Biol. Evol.">
        <title>Massive genomic decay in Serratia symbiotica, a recently evolved symbiont of aphids.</title>
        <authorList>
            <person name="Burke G.R."/>
            <person name="Moran N.A."/>
        </authorList>
    </citation>
    <scope>NUCLEOTIDE SEQUENCE [LARGE SCALE GENOMIC DNA]</scope>
    <source>
        <strain evidence="2">Tucson</strain>
    </source>
</reference>
<organism evidence="1 2">
    <name type="scientific">Serratia symbiotica str. Tucson</name>
    <dbReference type="NCBI Taxonomy" id="914128"/>
    <lineage>
        <taxon>Bacteria</taxon>
        <taxon>Pseudomonadati</taxon>
        <taxon>Pseudomonadota</taxon>
        <taxon>Gammaproteobacteria</taxon>
        <taxon>Enterobacterales</taxon>
        <taxon>Yersiniaceae</taxon>
        <taxon>Serratia</taxon>
        <taxon>Serratia symbiotica</taxon>
    </lineage>
</organism>
<dbReference type="EMBL" id="GL636129">
    <property type="protein sequence ID" value="EFW11320.1"/>
    <property type="molecule type" value="Genomic_DNA"/>
</dbReference>
<dbReference type="Proteomes" id="UP000013568">
    <property type="component" value="Unassembled WGS sequence"/>
</dbReference>
<dbReference type="GO" id="GO:0016301">
    <property type="term" value="F:kinase activity"/>
    <property type="evidence" value="ECO:0007669"/>
    <property type="project" value="UniProtKB-KW"/>
</dbReference>
<accession>E9CQ49</accession>
<name>E9CQ49_9GAMM</name>
<keyword evidence="1" id="KW-0418">Kinase</keyword>